<sequence length="497" mass="57699">MTLRISLGNSSTLSGKTTDSEFTEGPTPRHSLLSGRFKQSFAYLSLRTRMPGIMQQIILRLLEEGPELEAKFGVEVHKEIHHVIDAIERLKLELNRDRQFLLFHGNEPDKAAWNAFLTELPRHKRTYFRACWLHSECYLYRRIHSFFESTRHLGDFDYFAHLKQDDLKISERAMHALATATRNLSKDFESFSKLMRINLWSNHYEIQLNAYVFQEDEQHSDLEVLTRVADLDRNLLVDDSTLVWNCLMKAKDRREIVVDFVCDNGGFEFFTDMLLMEYLVEHGMATQVRLHVKAIPWYISDVNSADIEWTINYLIGHSDELLSALGHRWARLMNAGKIVVAPKSHFWTGPQPYFVMVESDLELYKVLSGGSLAIFKGDLNYRKLMGDYIWDSTEEFITCLRGFRPCNICAMRTVKCEVVCGLPEGKSDDLLRSDPQWMISGNYGVIQYTDSLKCPCYQVGRLSGLSHLPSHHNFKLDDKESDQSQHKRTRPRHSRKT</sequence>
<dbReference type="PANTHER" id="PTHR12260:SF6">
    <property type="entry name" value="DAMAGE-CONTROL PHOSPHATASE ARMT1"/>
    <property type="match status" value="1"/>
</dbReference>
<evidence type="ECO:0000256" key="5">
    <source>
        <dbReference type="ARBA" id="ARBA00022723"/>
    </source>
</evidence>
<evidence type="ECO:0000256" key="4">
    <source>
        <dbReference type="ARBA" id="ARBA00022596"/>
    </source>
</evidence>
<evidence type="ECO:0000313" key="13">
    <source>
        <dbReference type="EMBL" id="BFF94855.1"/>
    </source>
</evidence>
<keyword evidence="4" id="KW-0533">Nickel</keyword>
<evidence type="ECO:0000313" key="14">
    <source>
        <dbReference type="Proteomes" id="UP001500889"/>
    </source>
</evidence>
<dbReference type="Proteomes" id="UP001500889">
    <property type="component" value="Chromosome U"/>
</dbReference>
<keyword evidence="14" id="KW-1185">Reference proteome</keyword>
<proteinExistence type="inferred from homology"/>
<comment type="cofactor">
    <cofactor evidence="10">
        <name>Mn(2+)</name>
        <dbReference type="ChEBI" id="CHEBI:29035"/>
    </cofactor>
    <cofactor evidence="10">
        <name>Ni(2+)</name>
        <dbReference type="ChEBI" id="CHEBI:49786"/>
    </cofactor>
</comment>
<dbReference type="GO" id="GO:0030643">
    <property type="term" value="P:intracellular phosphate ion homeostasis"/>
    <property type="evidence" value="ECO:0007669"/>
    <property type="project" value="UniProtKB-ARBA"/>
</dbReference>
<dbReference type="Pfam" id="PF01937">
    <property type="entry name" value="ARMT1-like_dom"/>
    <property type="match status" value="1"/>
</dbReference>
<comment type="catalytic activity">
    <reaction evidence="1 10">
        <text>L-glutamyl-[protein] + S-adenosyl-L-methionine = [protein]-L-glutamate 5-O-methyl ester + S-adenosyl-L-homocysteine</text>
        <dbReference type="Rhea" id="RHEA:24452"/>
        <dbReference type="Rhea" id="RHEA-COMP:10208"/>
        <dbReference type="Rhea" id="RHEA-COMP:10311"/>
        <dbReference type="ChEBI" id="CHEBI:29973"/>
        <dbReference type="ChEBI" id="CHEBI:57856"/>
        <dbReference type="ChEBI" id="CHEBI:59789"/>
        <dbReference type="ChEBI" id="CHEBI:82795"/>
    </reaction>
</comment>
<evidence type="ECO:0000256" key="10">
    <source>
        <dbReference type="RuleBase" id="RU367030"/>
    </source>
</evidence>
<organism evidence="13 14">
    <name type="scientific">Drosophila madeirensis</name>
    <name type="common">Fruit fly</name>
    <dbReference type="NCBI Taxonomy" id="30013"/>
    <lineage>
        <taxon>Eukaryota</taxon>
        <taxon>Metazoa</taxon>
        <taxon>Ecdysozoa</taxon>
        <taxon>Arthropoda</taxon>
        <taxon>Hexapoda</taxon>
        <taxon>Insecta</taxon>
        <taxon>Pterygota</taxon>
        <taxon>Neoptera</taxon>
        <taxon>Endopterygota</taxon>
        <taxon>Diptera</taxon>
        <taxon>Brachycera</taxon>
        <taxon>Muscomorpha</taxon>
        <taxon>Ephydroidea</taxon>
        <taxon>Drosophilidae</taxon>
        <taxon>Drosophila</taxon>
        <taxon>Sophophora</taxon>
    </lineage>
</organism>
<dbReference type="SUPFAM" id="SSF111321">
    <property type="entry name" value="AF1104-like"/>
    <property type="match status" value="1"/>
</dbReference>
<dbReference type="InterPro" id="IPR039763">
    <property type="entry name" value="ARMT1"/>
</dbReference>
<dbReference type="GO" id="GO:0032259">
    <property type="term" value="P:methylation"/>
    <property type="evidence" value="ECO:0007669"/>
    <property type="project" value="UniProtKB-KW"/>
</dbReference>
<comment type="function">
    <text evidence="8 10">Metal-dependent phosphatase that shows phosphatase activity against several substrates, including fructose-1-phosphate and fructose-6-phosphate. Its preference for fructose-1-phosphate, a strong glycating agent that causes DNA damage rather than a canonical yeast metabolite, suggests a damage-control function in hexose phosphate metabolism. Has also been shown to have O-methyltransferase activity that methylates glutamate residues of target proteins to form gamma-glutamyl methyl ester residues. Possibly methylates PCNA, suggesting it is involved in the DNA damage response.</text>
</comment>
<dbReference type="AlphaFoldDB" id="A0AAU9FGN2"/>
<evidence type="ECO:0000256" key="7">
    <source>
        <dbReference type="ARBA" id="ARBA00023211"/>
    </source>
</evidence>
<dbReference type="GO" id="GO:0005634">
    <property type="term" value="C:nucleus"/>
    <property type="evidence" value="ECO:0007669"/>
    <property type="project" value="TreeGrafter"/>
</dbReference>
<comment type="domain">
    <text evidence="10">Subfamily III proteins have a conserved RTxK motif about 40-50 residues from the C-terminus; the threonine may be replaced by serine or cysteine.</text>
</comment>
<evidence type="ECO:0000256" key="3">
    <source>
        <dbReference type="ARBA" id="ARBA00009519"/>
    </source>
</evidence>
<protein>
    <recommendedName>
        <fullName evidence="10">Sugar phosphate phosphatase</fullName>
        <ecNumber evidence="10">2.1.1.-</ecNumber>
        <ecNumber evidence="10">3.1.3.-</ecNumber>
    </recommendedName>
</protein>
<dbReference type="EMBL" id="AP029264">
    <property type="protein sequence ID" value="BFF94855.1"/>
    <property type="molecule type" value="Genomic_DNA"/>
</dbReference>
<dbReference type="GO" id="GO:0016462">
    <property type="term" value="F:pyrophosphatase activity"/>
    <property type="evidence" value="ECO:0007669"/>
    <property type="project" value="UniProtKB-ARBA"/>
</dbReference>
<feature type="compositionally biased region" description="Polar residues" evidence="11">
    <location>
        <begin position="7"/>
        <end position="17"/>
    </location>
</feature>
<dbReference type="Gene3D" id="1.20.930.60">
    <property type="match status" value="1"/>
</dbReference>
<dbReference type="InterPro" id="IPR002791">
    <property type="entry name" value="ARMT1-like_metal-bd"/>
</dbReference>
<feature type="region of interest" description="Disordered" evidence="11">
    <location>
        <begin position="1"/>
        <end position="28"/>
    </location>
</feature>
<evidence type="ECO:0000256" key="1">
    <source>
        <dbReference type="ARBA" id="ARBA00000807"/>
    </source>
</evidence>
<comment type="catalytic activity">
    <reaction evidence="9 10">
        <text>beta-D-fructose 6-phosphate = dihydroxyacetone + D-glyceraldehyde 3-phosphate</text>
        <dbReference type="Rhea" id="RHEA:28002"/>
        <dbReference type="ChEBI" id="CHEBI:16016"/>
        <dbReference type="ChEBI" id="CHEBI:57634"/>
        <dbReference type="ChEBI" id="CHEBI:59776"/>
    </reaction>
</comment>
<comment type="catalytic activity">
    <reaction evidence="2 10">
        <text>beta-D-fructose 1-phosphate + H2O = D-fructose + phosphate</text>
        <dbReference type="Rhea" id="RHEA:35603"/>
        <dbReference type="ChEBI" id="CHEBI:15377"/>
        <dbReference type="ChEBI" id="CHEBI:37721"/>
        <dbReference type="ChEBI" id="CHEBI:43474"/>
        <dbReference type="ChEBI" id="CHEBI:138881"/>
    </reaction>
</comment>
<evidence type="ECO:0000256" key="2">
    <source>
        <dbReference type="ARBA" id="ARBA00001326"/>
    </source>
</evidence>
<keyword evidence="10" id="KW-0489">Methyltransferase</keyword>
<evidence type="ECO:0000259" key="12">
    <source>
        <dbReference type="Pfam" id="PF01937"/>
    </source>
</evidence>
<feature type="compositionally biased region" description="Basic residues" evidence="11">
    <location>
        <begin position="486"/>
        <end position="497"/>
    </location>
</feature>
<evidence type="ECO:0000256" key="8">
    <source>
        <dbReference type="ARBA" id="ARBA00045980"/>
    </source>
</evidence>
<dbReference type="Gene3D" id="3.40.50.10880">
    <property type="entry name" value="Uncharacterised protein PF01937, DUF89, domain 3"/>
    <property type="match status" value="1"/>
</dbReference>
<dbReference type="GO" id="GO:0051998">
    <property type="term" value="F:protein carboxyl O-methyltransferase activity"/>
    <property type="evidence" value="ECO:0007669"/>
    <property type="project" value="UniProtKB-UniRule"/>
</dbReference>
<evidence type="ECO:0000256" key="9">
    <source>
        <dbReference type="ARBA" id="ARBA00048809"/>
    </source>
</evidence>
<dbReference type="GO" id="GO:0016791">
    <property type="term" value="F:phosphatase activity"/>
    <property type="evidence" value="ECO:0007669"/>
    <property type="project" value="TreeGrafter"/>
</dbReference>
<feature type="compositionally biased region" description="Basic and acidic residues" evidence="11">
    <location>
        <begin position="474"/>
        <end position="485"/>
    </location>
</feature>
<keyword evidence="5 10" id="KW-0479">Metal-binding</keyword>
<dbReference type="GO" id="GO:0006974">
    <property type="term" value="P:DNA damage response"/>
    <property type="evidence" value="ECO:0007669"/>
    <property type="project" value="TreeGrafter"/>
</dbReference>
<evidence type="ECO:0000256" key="11">
    <source>
        <dbReference type="SAM" id="MobiDB-lite"/>
    </source>
</evidence>
<keyword evidence="6 10" id="KW-0378">Hydrolase</keyword>
<dbReference type="EC" id="3.1.3.-" evidence="10"/>
<feature type="domain" description="Damage-control phosphatase ARMT1-like metal-binding" evidence="12">
    <location>
        <begin position="47"/>
        <end position="428"/>
    </location>
</feature>
<dbReference type="GO" id="GO:0046872">
    <property type="term" value="F:metal ion binding"/>
    <property type="evidence" value="ECO:0007669"/>
    <property type="project" value="UniProtKB-UniRule"/>
</dbReference>
<evidence type="ECO:0000256" key="6">
    <source>
        <dbReference type="ARBA" id="ARBA00022801"/>
    </source>
</evidence>
<gene>
    <name evidence="13" type="ORF">DMAD_12380</name>
</gene>
<name>A0AAU9FGN2_DROMD</name>
<dbReference type="PANTHER" id="PTHR12260">
    <property type="entry name" value="DAMAGE-CONTROL PHOSPHATASE ARMT1"/>
    <property type="match status" value="1"/>
</dbReference>
<dbReference type="EC" id="2.1.1.-" evidence="10"/>
<reference evidence="13 14" key="1">
    <citation type="submission" date="2024-02" db="EMBL/GenBank/DDBJ databases">
        <title>A chromosome-level genome assembly of Drosophila madeirensis, a fruit fly species endemic to Madeira island.</title>
        <authorList>
            <person name="Tomihara K."/>
            <person name="Llopart A."/>
            <person name="Yamamoto D."/>
        </authorList>
    </citation>
    <scope>NUCLEOTIDE SEQUENCE [LARGE SCALE GENOMIC DNA]</scope>
    <source>
        <strain evidence="13 14">RF1</strain>
    </source>
</reference>
<accession>A0AAU9FGN2</accession>
<dbReference type="InterPro" id="IPR036075">
    <property type="entry name" value="ARMT-1-like_metal-bd_sf"/>
</dbReference>
<feature type="region of interest" description="Disordered" evidence="11">
    <location>
        <begin position="474"/>
        <end position="497"/>
    </location>
</feature>
<keyword evidence="10" id="KW-0808">Transferase</keyword>
<comment type="similarity">
    <text evidence="3 10">Belongs to the damage-control phosphatase family. Sugar phosphate phosphatase III subfamily.</text>
</comment>
<keyword evidence="7 10" id="KW-0464">Manganese</keyword>
<dbReference type="FunFam" id="3.40.50.10880:FF:000005">
    <property type="entry name" value="DUF89-domain-containing protein"/>
    <property type="match status" value="1"/>
</dbReference>